<reference evidence="6 7" key="1">
    <citation type="submission" date="2016-08" db="EMBL/GenBank/DDBJ databases">
        <authorList>
            <person name="Seilhamer J.J."/>
        </authorList>
    </citation>
    <scope>NUCLEOTIDE SEQUENCE [LARGE SCALE GENOMIC DNA]</scope>
    <source>
        <strain evidence="6">ING2-E5A</strain>
    </source>
</reference>
<dbReference type="GO" id="GO:0043565">
    <property type="term" value="F:sequence-specific DNA binding"/>
    <property type="evidence" value="ECO:0007669"/>
    <property type="project" value="InterPro"/>
</dbReference>
<evidence type="ECO:0000313" key="6">
    <source>
        <dbReference type="EMBL" id="SCM59764.1"/>
    </source>
</evidence>
<dbReference type="PROSITE" id="PS01124">
    <property type="entry name" value="HTH_ARAC_FAMILY_2"/>
    <property type="match status" value="1"/>
</dbReference>
<sequence length="380" mass="44458">MPMFVVLFWLVLFLLDRPSDIAKRFLLFFLGVALVNYTAHWIYFNHNYTAYRLIDSFWVFTSLAVYPIYYYYIRLLTVDSKTDWRWCWILAPALLLSLFSGVCYLLMSPAELDTLTHELLFYNRPPRSEHTLLVRLQAVRIFLFKVIFATEVLLTLYFGLRLVKEFNKKVKAFYSNVENRELSTIRQMLFFMVLTALISFISNLLGKNLFSGSTALLAIPSITHSIALFGVSYVGYRQQFTVRNLKEDQLQGESCEPPFESETMTGIEYDLLYSKLEILFEVDQIFKNPELRLTDVALELGTNRTYLSKLIHARRDMNFSDFVNEYRVRYAEGILTLPEYAHLTIDEVGLHSGFSGNSTFYRAFEKNYGMPPGKYRKQQV</sequence>
<name>A0A1G4GB53_9BACT</name>
<dbReference type="AlphaFoldDB" id="A0A1G4GB53"/>
<feature type="transmembrane region" description="Helical" evidence="4">
    <location>
        <begin position="48"/>
        <end position="72"/>
    </location>
</feature>
<feature type="transmembrane region" description="Helical" evidence="4">
    <location>
        <begin position="184"/>
        <end position="205"/>
    </location>
</feature>
<evidence type="ECO:0000259" key="5">
    <source>
        <dbReference type="PROSITE" id="PS01124"/>
    </source>
</evidence>
<organism evidence="6 7">
    <name type="scientific">Petrimonas mucosa</name>
    <dbReference type="NCBI Taxonomy" id="1642646"/>
    <lineage>
        <taxon>Bacteria</taxon>
        <taxon>Pseudomonadati</taxon>
        <taxon>Bacteroidota</taxon>
        <taxon>Bacteroidia</taxon>
        <taxon>Bacteroidales</taxon>
        <taxon>Dysgonomonadaceae</taxon>
        <taxon>Petrimonas</taxon>
    </lineage>
</organism>
<dbReference type="EMBL" id="LT608328">
    <property type="protein sequence ID" value="SCM59764.1"/>
    <property type="molecule type" value="Genomic_DNA"/>
</dbReference>
<dbReference type="SUPFAM" id="SSF46689">
    <property type="entry name" value="Homeodomain-like"/>
    <property type="match status" value="1"/>
</dbReference>
<feature type="transmembrane region" description="Helical" evidence="4">
    <location>
        <begin position="141"/>
        <end position="163"/>
    </location>
</feature>
<keyword evidence="4" id="KW-0812">Transmembrane</keyword>
<proteinExistence type="predicted"/>
<keyword evidence="4" id="KW-1133">Transmembrane helix</keyword>
<dbReference type="InterPro" id="IPR018060">
    <property type="entry name" value="HTH_AraC"/>
</dbReference>
<dbReference type="Gene3D" id="1.10.10.60">
    <property type="entry name" value="Homeodomain-like"/>
    <property type="match status" value="2"/>
</dbReference>
<dbReference type="Pfam" id="PF12833">
    <property type="entry name" value="HTH_18"/>
    <property type="match status" value="1"/>
</dbReference>
<dbReference type="InterPro" id="IPR009057">
    <property type="entry name" value="Homeodomain-like_sf"/>
</dbReference>
<dbReference type="GO" id="GO:0003700">
    <property type="term" value="F:DNA-binding transcription factor activity"/>
    <property type="evidence" value="ECO:0007669"/>
    <property type="project" value="InterPro"/>
</dbReference>
<evidence type="ECO:0000256" key="1">
    <source>
        <dbReference type="ARBA" id="ARBA00023015"/>
    </source>
</evidence>
<dbReference type="InterPro" id="IPR018062">
    <property type="entry name" value="HTH_AraC-typ_CS"/>
</dbReference>
<dbReference type="Proteomes" id="UP000178485">
    <property type="component" value="Chromosome i"/>
</dbReference>
<gene>
    <name evidence="6" type="ORF">ING2E5A_2970</name>
</gene>
<dbReference type="SMART" id="SM00342">
    <property type="entry name" value="HTH_ARAC"/>
    <property type="match status" value="1"/>
</dbReference>
<evidence type="ECO:0000256" key="2">
    <source>
        <dbReference type="ARBA" id="ARBA00023125"/>
    </source>
</evidence>
<dbReference type="KEGG" id="pmuc:ING2E5A_2970"/>
<feature type="domain" description="HTH araC/xylS-type" evidence="5">
    <location>
        <begin position="276"/>
        <end position="378"/>
    </location>
</feature>
<dbReference type="PROSITE" id="PS00041">
    <property type="entry name" value="HTH_ARAC_FAMILY_1"/>
    <property type="match status" value="1"/>
</dbReference>
<evidence type="ECO:0000256" key="3">
    <source>
        <dbReference type="ARBA" id="ARBA00023163"/>
    </source>
</evidence>
<keyword evidence="3" id="KW-0804">Transcription</keyword>
<feature type="transmembrane region" description="Helical" evidence="4">
    <location>
        <begin position="217"/>
        <end position="236"/>
    </location>
</feature>
<keyword evidence="2" id="KW-0238">DNA-binding</keyword>
<protein>
    <recommendedName>
        <fullName evidence="5">HTH araC/xylS-type domain-containing protein</fullName>
    </recommendedName>
</protein>
<dbReference type="STRING" id="1642646.ING2E5A_2970"/>
<dbReference type="PANTHER" id="PTHR43280:SF29">
    <property type="entry name" value="ARAC-FAMILY TRANSCRIPTIONAL REGULATOR"/>
    <property type="match status" value="1"/>
</dbReference>
<keyword evidence="4" id="KW-0472">Membrane</keyword>
<evidence type="ECO:0000313" key="7">
    <source>
        <dbReference type="Proteomes" id="UP000178485"/>
    </source>
</evidence>
<evidence type="ECO:0000256" key="4">
    <source>
        <dbReference type="SAM" id="Phobius"/>
    </source>
</evidence>
<keyword evidence="1" id="KW-0805">Transcription regulation</keyword>
<feature type="transmembrane region" description="Helical" evidence="4">
    <location>
        <begin position="84"/>
        <end position="107"/>
    </location>
</feature>
<keyword evidence="7" id="KW-1185">Reference proteome</keyword>
<accession>A0A1G4GB53</accession>
<dbReference type="PANTHER" id="PTHR43280">
    <property type="entry name" value="ARAC-FAMILY TRANSCRIPTIONAL REGULATOR"/>
    <property type="match status" value="1"/>
</dbReference>